<dbReference type="EMBL" id="JAMDLW010000014">
    <property type="protein sequence ID" value="MCY9520241.1"/>
    <property type="molecule type" value="Genomic_DNA"/>
</dbReference>
<keyword evidence="1" id="KW-0812">Transmembrane</keyword>
<evidence type="ECO:0000313" key="3">
    <source>
        <dbReference type="Proteomes" id="UP001207626"/>
    </source>
</evidence>
<accession>A0ABT4DSH2</accession>
<organism evidence="2 3">
    <name type="scientific">Paenibacillus apiarius</name>
    <dbReference type="NCBI Taxonomy" id="46240"/>
    <lineage>
        <taxon>Bacteria</taxon>
        <taxon>Bacillati</taxon>
        <taxon>Bacillota</taxon>
        <taxon>Bacilli</taxon>
        <taxon>Bacillales</taxon>
        <taxon>Paenibacillaceae</taxon>
        <taxon>Paenibacillus</taxon>
    </lineage>
</organism>
<keyword evidence="3" id="KW-1185">Reference proteome</keyword>
<comment type="caution">
    <text evidence="2">The sequence shown here is derived from an EMBL/GenBank/DDBJ whole genome shotgun (WGS) entry which is preliminary data.</text>
</comment>
<keyword evidence="1" id="KW-0472">Membrane</keyword>
<evidence type="ECO:0000256" key="1">
    <source>
        <dbReference type="SAM" id="Phobius"/>
    </source>
</evidence>
<sequence>MNKKILLLVFTISFVLINTVYIYKYNILSNSQKVIDINYVMGKELNANIGEVIESTKIEQSFLSPKNNLYGFNFFLSTFNRINKGNTIINIIDLDTKKSVRTVKLENSEIKDNAYTKVVFDPISYSGSKGYTIEVTSEGTDTGNAITFWTDNNKISKTKLVMNGQVADGTLVFDLLYEDTFNVKEMIIANIFFFLLCIILSRLISFLKR</sequence>
<feature type="transmembrane region" description="Helical" evidence="1">
    <location>
        <begin position="187"/>
        <end position="207"/>
    </location>
</feature>
<evidence type="ECO:0000313" key="2">
    <source>
        <dbReference type="EMBL" id="MCY9520241.1"/>
    </source>
</evidence>
<reference evidence="2 3" key="1">
    <citation type="submission" date="2022-05" db="EMBL/GenBank/DDBJ databases">
        <title>Genome Sequencing of Bee-Associated Microbes.</title>
        <authorList>
            <person name="Dunlap C."/>
        </authorList>
    </citation>
    <scope>NUCLEOTIDE SEQUENCE [LARGE SCALE GENOMIC DNA]</scope>
    <source>
        <strain evidence="2 3">NRRL NRS-1438</strain>
    </source>
</reference>
<proteinExistence type="predicted"/>
<name>A0ABT4DSH2_9BACL</name>
<keyword evidence="1" id="KW-1133">Transmembrane helix</keyword>
<dbReference type="RefSeq" id="WP_087434063.1">
    <property type="nucleotide sequence ID" value="NZ_JAMDLW010000014.1"/>
</dbReference>
<gene>
    <name evidence="2" type="ORF">M5X09_11205</name>
</gene>
<protein>
    <submittedName>
        <fullName evidence="2">Uncharacterized protein</fullName>
    </submittedName>
</protein>
<dbReference type="Proteomes" id="UP001207626">
    <property type="component" value="Unassembled WGS sequence"/>
</dbReference>